<dbReference type="Gene3D" id="2.70.160.11">
    <property type="entry name" value="Hnrnp arginine n-methyltransferase1"/>
    <property type="match status" value="1"/>
</dbReference>
<dbReference type="GO" id="GO:0005634">
    <property type="term" value="C:nucleus"/>
    <property type="evidence" value="ECO:0007669"/>
    <property type="project" value="TreeGrafter"/>
</dbReference>
<gene>
    <name evidence="11" type="ORF">cand_011480</name>
</gene>
<proteinExistence type="inferred from homology"/>
<evidence type="ECO:0000256" key="5">
    <source>
        <dbReference type="PIRSR" id="PIRSR015894-1"/>
    </source>
</evidence>
<dbReference type="Pfam" id="PF17285">
    <property type="entry name" value="PRMT5_TIM"/>
    <property type="match status" value="1"/>
</dbReference>
<keyword evidence="3 4" id="KW-0949">S-adenosyl-L-methionine</keyword>
<feature type="binding site" evidence="6">
    <location>
        <position position="308"/>
    </location>
    <ligand>
        <name>S-adenosyl-L-methionine</name>
        <dbReference type="ChEBI" id="CHEBI:59789"/>
    </ligand>
</feature>
<dbReference type="PIRSF" id="PIRSF015894">
    <property type="entry name" value="Skb1_MeTrfase"/>
    <property type="match status" value="1"/>
</dbReference>
<reference evidence="11 12" key="1">
    <citation type="submission" date="2016-10" db="EMBL/GenBank/DDBJ databases">
        <title>Reductive evolution of mitochondrial metabolism and differential evolution of invasion-related proteins in Cryptosporidium.</title>
        <authorList>
            <person name="Liu S."/>
            <person name="Roellig D.M."/>
            <person name="Guo Y."/>
            <person name="Li N."/>
            <person name="Frace M.A."/>
            <person name="Tang K."/>
            <person name="Zhang L."/>
            <person name="Feng Y."/>
            <person name="Xiao L."/>
        </authorList>
    </citation>
    <scope>NUCLEOTIDE SEQUENCE [LARGE SCALE GENOMIC DNA]</scope>
    <source>
        <strain evidence="11">30847</strain>
    </source>
</reference>
<dbReference type="GO" id="GO:0005829">
    <property type="term" value="C:cytosol"/>
    <property type="evidence" value="ECO:0007669"/>
    <property type="project" value="TreeGrafter"/>
</dbReference>
<dbReference type="InterPro" id="IPR029063">
    <property type="entry name" value="SAM-dependent_MTases_sf"/>
</dbReference>
<dbReference type="InterPro" id="IPR007857">
    <property type="entry name" value="Arg_MeTrfase_PRMT5"/>
</dbReference>
<keyword evidence="1 4" id="KW-0489">Methyltransferase</keyword>
<evidence type="ECO:0000313" key="12">
    <source>
        <dbReference type="Proteomes" id="UP000186804"/>
    </source>
</evidence>
<feature type="binding site" evidence="6">
    <location>
        <position position="376"/>
    </location>
    <ligand>
        <name>S-adenosyl-L-methionine</name>
        <dbReference type="ChEBI" id="CHEBI:59789"/>
    </ligand>
</feature>
<dbReference type="InterPro" id="IPR035248">
    <property type="entry name" value="PRMT5_C"/>
</dbReference>
<sequence length="627" mass="72686">MPLKIGLQTFYIGMEVSEPNDYATEFDGIDLTDESLLIKKLYNRLYQIGYDFIVVPISKAKSETLCKVDTQGPFSWIPRHQNHKLLESNIWTSKIVGVLPQNLESEVQLESLLGWGTYIGYYALIIDIKSLSTYLLTTLSSFMKSNTSNNYIWIRISVHDNNQWNTWNSLKYRVNNGIRRSCLGVILYIYSLCISEEDFLKWERFLGEPVRCIVVNSKLLENLIDNSKFLHKIKAILNKFLCLRVPIVVGENGHYKSLFLCKKWQAQVAEFINNLPSLTQQEVFEYGYTDVLQTPLQPLYSNLQSAFYEIFEKDQVKYNKYQEAIKTFLIDFHNKKSTSTKVSIMVVGGGRGPLMQCSINALKDLNLEYSQLICVEKNINAVVTLLGRVQYDPNPVWRNVKIINSDIRNLKSQIKVDLIVSELLGSFGDNELSPECLDAAQEFLKSDGIMIPESYYSAVEPISSYKLWFNISTQGIPHGLEIPYVVRVKSAFHISCQGPQKVFEFRHPNKQLVRQSQFNKHNKRYSKILFTAKEDSTIHGFLGYFYCSLYKDICLSTIPHTHTLNLISWFEYLLPLSKPIDIQKNESFIFHIWRKLSDNKVWYEWTVKYREIALIHNLNSKAFHLSL</sequence>
<protein>
    <recommendedName>
        <fullName evidence="4">Protein arginine N-methyltransferase</fullName>
    </recommendedName>
</protein>
<dbReference type="Gene3D" id="3.40.50.150">
    <property type="entry name" value="Vaccinia Virus protein VP39"/>
    <property type="match status" value="1"/>
</dbReference>
<keyword evidence="2 4" id="KW-0808">Transferase</keyword>
<evidence type="ECO:0000256" key="6">
    <source>
        <dbReference type="PIRSR" id="PIRSR015894-2"/>
    </source>
</evidence>
<dbReference type="AlphaFoldDB" id="A0A1J4MHX4"/>
<name>A0A1J4MHX4_9CRYT</name>
<evidence type="ECO:0000256" key="3">
    <source>
        <dbReference type="ARBA" id="ARBA00022691"/>
    </source>
</evidence>
<accession>A0A1J4MHX4</accession>
<evidence type="ECO:0000256" key="1">
    <source>
        <dbReference type="ARBA" id="ARBA00022603"/>
    </source>
</evidence>
<dbReference type="GO" id="GO:0006355">
    <property type="term" value="P:regulation of DNA-templated transcription"/>
    <property type="evidence" value="ECO:0007669"/>
    <property type="project" value="TreeGrafter"/>
</dbReference>
<feature type="active site" description="Proton donor/acceptor" evidence="5">
    <location>
        <position position="431"/>
    </location>
</feature>
<evidence type="ECO:0000259" key="8">
    <source>
        <dbReference type="Pfam" id="PF05185"/>
    </source>
</evidence>
<dbReference type="GO" id="GO:0016274">
    <property type="term" value="F:protein-arginine N-methyltransferase activity"/>
    <property type="evidence" value="ECO:0007669"/>
    <property type="project" value="InterPro"/>
</dbReference>
<feature type="domain" description="PRMT5 oligomerisation" evidence="10">
    <location>
        <begin position="454"/>
        <end position="623"/>
    </location>
</feature>
<evidence type="ECO:0000256" key="2">
    <source>
        <dbReference type="ARBA" id="ARBA00022679"/>
    </source>
</evidence>
<dbReference type="SUPFAM" id="SSF53335">
    <property type="entry name" value="S-adenosyl-L-methionine-dependent methyltransferases"/>
    <property type="match status" value="1"/>
</dbReference>
<evidence type="ECO:0000256" key="4">
    <source>
        <dbReference type="PIRNR" id="PIRNR015894"/>
    </source>
</evidence>
<dbReference type="Proteomes" id="UP000186804">
    <property type="component" value="Unassembled WGS sequence"/>
</dbReference>
<dbReference type="Pfam" id="PF17286">
    <property type="entry name" value="PRMT5_C"/>
    <property type="match status" value="1"/>
</dbReference>
<dbReference type="PROSITE" id="PS51678">
    <property type="entry name" value="SAM_MT_PRMT"/>
    <property type="match status" value="1"/>
</dbReference>
<comment type="caution">
    <text evidence="11">The sequence shown here is derived from an EMBL/GenBank/DDBJ whole genome shotgun (WGS) entry which is preliminary data.</text>
</comment>
<dbReference type="RefSeq" id="XP_067067007.1">
    <property type="nucleotide sequence ID" value="XM_067211387.1"/>
</dbReference>
<dbReference type="GeneID" id="92365333"/>
<dbReference type="InterPro" id="IPR025799">
    <property type="entry name" value="Arg_MeTrfase"/>
</dbReference>
<keyword evidence="12" id="KW-1185">Reference proteome</keyword>
<organism evidence="11 12">
    <name type="scientific">Cryptosporidium andersoni</name>
    <dbReference type="NCBI Taxonomy" id="117008"/>
    <lineage>
        <taxon>Eukaryota</taxon>
        <taxon>Sar</taxon>
        <taxon>Alveolata</taxon>
        <taxon>Apicomplexa</taxon>
        <taxon>Conoidasida</taxon>
        <taxon>Coccidia</taxon>
        <taxon>Eucoccidiorida</taxon>
        <taxon>Eimeriorina</taxon>
        <taxon>Cryptosporidiidae</taxon>
        <taxon>Cryptosporidium</taxon>
    </lineage>
</organism>
<feature type="binding site" evidence="6">
    <location>
        <begin position="317"/>
        <end position="318"/>
    </location>
    <ligand>
        <name>S-adenosyl-L-methionine</name>
        <dbReference type="ChEBI" id="CHEBI:59789"/>
    </ligand>
</feature>
<evidence type="ECO:0000313" key="11">
    <source>
        <dbReference type="EMBL" id="OII72620.1"/>
    </source>
</evidence>
<evidence type="ECO:0000259" key="10">
    <source>
        <dbReference type="Pfam" id="PF17286"/>
    </source>
</evidence>
<feature type="site" description="Critical for specifying symmetric addition of methyl groups" evidence="7">
    <location>
        <position position="311"/>
    </location>
</feature>
<dbReference type="InterPro" id="IPR035075">
    <property type="entry name" value="PRMT5"/>
</dbReference>
<dbReference type="VEuPathDB" id="CryptoDB:cand_011480"/>
<comment type="similarity">
    <text evidence="4">Belongs to the class I-like SAM-binding methyltransferase superfamily.</text>
</comment>
<dbReference type="InterPro" id="IPR035247">
    <property type="entry name" value="PRMT5_TIM"/>
</dbReference>
<feature type="domain" description="PRMT5 TIM barrel" evidence="9">
    <location>
        <begin position="49"/>
        <end position="251"/>
    </location>
</feature>
<evidence type="ECO:0000259" key="9">
    <source>
        <dbReference type="Pfam" id="PF17285"/>
    </source>
</evidence>
<dbReference type="GO" id="GO:0032259">
    <property type="term" value="P:methylation"/>
    <property type="evidence" value="ECO:0007669"/>
    <property type="project" value="UniProtKB-KW"/>
</dbReference>
<evidence type="ECO:0000256" key="7">
    <source>
        <dbReference type="PIRSR" id="PIRSR015894-3"/>
    </source>
</evidence>
<dbReference type="PANTHER" id="PTHR10738:SF0">
    <property type="entry name" value="PROTEIN ARGININE N-METHYLTRANSFERASE 5"/>
    <property type="match status" value="1"/>
</dbReference>
<feature type="active site" description="Proton donor/acceptor" evidence="5">
    <location>
        <position position="422"/>
    </location>
</feature>
<dbReference type="OrthoDB" id="1368803at2759"/>
<dbReference type="Gene3D" id="3.20.20.150">
    <property type="entry name" value="Divalent-metal-dependent TIM barrel enzymes"/>
    <property type="match status" value="1"/>
</dbReference>
<dbReference type="EMBL" id="LRBS01000111">
    <property type="protein sequence ID" value="OII72620.1"/>
    <property type="molecule type" value="Genomic_DNA"/>
</dbReference>
<feature type="domain" description="PRMT5 arginine-N-methyltransferase" evidence="8">
    <location>
        <begin position="280"/>
        <end position="451"/>
    </location>
</feature>
<dbReference type="Pfam" id="PF05185">
    <property type="entry name" value="PRMT5"/>
    <property type="match status" value="1"/>
</dbReference>
<dbReference type="PANTHER" id="PTHR10738">
    <property type="entry name" value="PROTEIN ARGININE N-METHYLTRANSFERASE 5"/>
    <property type="match status" value="1"/>
</dbReference>